<dbReference type="KEGG" id="bvg:104884049"/>
<evidence type="ECO:0000256" key="1">
    <source>
        <dbReference type="ARBA" id="ARBA00004370"/>
    </source>
</evidence>
<dbReference type="InterPro" id="IPR005018">
    <property type="entry name" value="DOMON_domain"/>
</dbReference>
<feature type="region of interest" description="Disordered" evidence="6">
    <location>
        <begin position="189"/>
        <end position="220"/>
    </location>
</feature>
<dbReference type="AlphaFoldDB" id="A0A0J8B6Y3"/>
<dbReference type="PANTHER" id="PTHR23130:SF157">
    <property type="entry name" value="AUXIN-INDUCED IN ROOT CULTURES PROTEIN 12"/>
    <property type="match status" value="1"/>
</dbReference>
<keyword evidence="4" id="KW-0249">Electron transport</keyword>
<dbReference type="Gramene" id="KMS95718">
    <property type="protein sequence ID" value="KMS95718"/>
    <property type="gene ID" value="BVRB_005620"/>
</dbReference>
<dbReference type="Proteomes" id="UP000035740">
    <property type="component" value="Unassembled WGS sequence"/>
</dbReference>
<dbReference type="CDD" id="cd09629">
    <property type="entry name" value="DOMON_CIL1_like"/>
    <property type="match status" value="1"/>
</dbReference>
<comment type="subcellular location">
    <subcellularLocation>
        <location evidence="1">Membrane</location>
    </subcellularLocation>
</comment>
<proteinExistence type="predicted"/>
<dbReference type="PANTHER" id="PTHR23130">
    <property type="entry name" value="CYTOCHROME B561 AND DOMON DOMAIN-CONTAINING PROTEIN"/>
    <property type="match status" value="1"/>
</dbReference>
<dbReference type="Pfam" id="PF04526">
    <property type="entry name" value="DUF568"/>
    <property type="match status" value="1"/>
</dbReference>
<evidence type="ECO:0000256" key="4">
    <source>
        <dbReference type="ARBA" id="ARBA00022982"/>
    </source>
</evidence>
<dbReference type="InterPro" id="IPR045265">
    <property type="entry name" value="AIR12_DOMON"/>
</dbReference>
<accession>A0A0J8B6Y3</accession>
<keyword evidence="5" id="KW-0472">Membrane</keyword>
<keyword evidence="2" id="KW-0813">Transport</keyword>
<evidence type="ECO:0000256" key="3">
    <source>
        <dbReference type="ARBA" id="ARBA00022729"/>
    </source>
</evidence>
<dbReference type="OrthoDB" id="2419613at2759"/>
<feature type="chain" id="PRO_5005294176" description="DOMON domain-containing protein" evidence="7">
    <location>
        <begin position="24"/>
        <end position="242"/>
    </location>
</feature>
<gene>
    <name evidence="9" type="ORF">BVRB_005620</name>
</gene>
<evidence type="ECO:0000256" key="5">
    <source>
        <dbReference type="ARBA" id="ARBA00023136"/>
    </source>
</evidence>
<feature type="domain" description="DOMON" evidence="8">
    <location>
        <begin position="47"/>
        <end position="161"/>
    </location>
</feature>
<dbReference type="OMA" id="HANNQAN"/>
<protein>
    <recommendedName>
        <fullName evidence="8">DOMON domain-containing protein</fullName>
    </recommendedName>
</protein>
<keyword evidence="10" id="KW-1185">Reference proteome</keyword>
<dbReference type="EMBL" id="KQ090440">
    <property type="protein sequence ID" value="KMS95718.1"/>
    <property type="molecule type" value="Genomic_DNA"/>
</dbReference>
<dbReference type="eggNOG" id="KOG4293">
    <property type="taxonomic scope" value="Eukaryota"/>
</dbReference>
<organism evidence="9 10">
    <name type="scientific">Beta vulgaris subsp. vulgaris</name>
    <name type="common">Beet</name>
    <dbReference type="NCBI Taxonomy" id="3555"/>
    <lineage>
        <taxon>Eukaryota</taxon>
        <taxon>Viridiplantae</taxon>
        <taxon>Streptophyta</taxon>
        <taxon>Embryophyta</taxon>
        <taxon>Tracheophyta</taxon>
        <taxon>Spermatophyta</taxon>
        <taxon>Magnoliopsida</taxon>
        <taxon>eudicotyledons</taxon>
        <taxon>Gunneridae</taxon>
        <taxon>Pentapetalae</taxon>
        <taxon>Caryophyllales</taxon>
        <taxon>Chenopodiaceae</taxon>
        <taxon>Betoideae</taxon>
        <taxon>Beta</taxon>
    </lineage>
</organism>
<evidence type="ECO:0000256" key="7">
    <source>
        <dbReference type="SAM" id="SignalP"/>
    </source>
</evidence>
<evidence type="ECO:0000313" key="10">
    <source>
        <dbReference type="Proteomes" id="UP000035740"/>
    </source>
</evidence>
<name>A0A0J8B6Y3_BETVV</name>
<evidence type="ECO:0000256" key="2">
    <source>
        <dbReference type="ARBA" id="ARBA00022448"/>
    </source>
</evidence>
<keyword evidence="3 7" id="KW-0732">Signal</keyword>
<feature type="signal peptide" evidence="7">
    <location>
        <begin position="1"/>
        <end position="23"/>
    </location>
</feature>
<reference evidence="9 10" key="1">
    <citation type="journal article" date="2014" name="Nature">
        <title>The genome of the recently domesticated crop plant sugar beet (Beta vulgaris).</title>
        <authorList>
            <person name="Dohm J.C."/>
            <person name="Minoche A.E."/>
            <person name="Holtgrawe D."/>
            <person name="Capella-Gutierrez S."/>
            <person name="Zakrzewski F."/>
            <person name="Tafer H."/>
            <person name="Rupp O."/>
            <person name="Sorensen T.R."/>
            <person name="Stracke R."/>
            <person name="Reinhardt R."/>
            <person name="Goesmann A."/>
            <person name="Kraft T."/>
            <person name="Schulz B."/>
            <person name="Stadler P.F."/>
            <person name="Schmidt T."/>
            <person name="Gabaldon T."/>
            <person name="Lehrach H."/>
            <person name="Weisshaar B."/>
            <person name="Himmelbauer H."/>
        </authorList>
    </citation>
    <scope>NUCLEOTIDE SEQUENCE [LARGE SCALE GENOMIC DNA]</scope>
    <source>
        <tissue evidence="9">Taproot</tissue>
    </source>
</reference>
<dbReference type="GO" id="GO:0016020">
    <property type="term" value="C:membrane"/>
    <property type="evidence" value="ECO:0007669"/>
    <property type="project" value="UniProtKB-SubCell"/>
</dbReference>
<sequence length="242" mass="25105">MSSSLYILFSFCLLSLLTHPTFSKTTCKSLKFSSNTTFENCNDLPTLNAVLHWSYNPSNSSLSMAFTASPSQPEGWVAWALNPIDTGMAGAQALLAHKAKSTGLVTVETYDIGSYSNITKGPISYDVTSVSAVDSSGVITIFATWALPKGESTVNHIWQVGPIVNGNVGKHAFAPVNLGSKMKLSLIANSPNSGPAGAPNRSPSGSPSSGRIEAPAPGSNGAGERLVSGVLAFGSIVVSLLV</sequence>
<feature type="compositionally biased region" description="Low complexity" evidence="6">
    <location>
        <begin position="193"/>
        <end position="211"/>
    </location>
</feature>
<evidence type="ECO:0000313" key="9">
    <source>
        <dbReference type="EMBL" id="KMS95718.1"/>
    </source>
</evidence>
<evidence type="ECO:0000256" key="6">
    <source>
        <dbReference type="SAM" id="MobiDB-lite"/>
    </source>
</evidence>
<evidence type="ECO:0000259" key="8">
    <source>
        <dbReference type="PROSITE" id="PS50836"/>
    </source>
</evidence>
<dbReference type="PROSITE" id="PS50836">
    <property type="entry name" value="DOMON"/>
    <property type="match status" value="1"/>
</dbReference>